<dbReference type="InterPro" id="IPR012348">
    <property type="entry name" value="RNR-like"/>
</dbReference>
<name>A0ABR4SVH6_9ACTN</name>
<accession>A0ABR4SVH6</accession>
<protein>
    <recommendedName>
        <fullName evidence="3">Aminobenzoate oxygenase</fullName>
    </recommendedName>
</protein>
<sequence length="324" mass="37447">MSTLHQENAPSERTLSSLTAQYAERWEARSSVRTRPRKTIDFTQSGFFFPEDKQPLLLAKEVRDLGQSAKDDILVQSFYKYLHDIVNLEIKEIVSACSKLLHGDLPVTLTEETRLSTYSVMIDEYYHVYIAQDMILQLRQRYPHLSDIDYALPDSRRAVSEIRAKLAPRYHDVFEILANCCFETTLVRELVEFFNSPGVHPSIKYYVNDHMNDESRHYAFFFDLMTYLWREIPEDYREAIGSHLAEFVTLYLSVESEKQFNVELLATLIGDREQARTSVESLYAGFEITPDVPIVKNVLRALGNAGMLAHPAVRDSFARIGWTV</sequence>
<dbReference type="SUPFAM" id="SSF47240">
    <property type="entry name" value="Ferritin-like"/>
    <property type="match status" value="1"/>
</dbReference>
<reference evidence="1 2" key="1">
    <citation type="submission" date="2014-04" db="EMBL/GenBank/DDBJ databases">
        <title>Draft genome sequence of the novel Streptomyces griseorubens JSD-1 playing a role in carbon and nitrogen cycle.</title>
        <authorList>
            <consortium name="Shanghai Jiao Tong University"/>
            <person name="Feng H."/>
            <person name="Sun Y."/>
            <person name="Zhi Y."/>
            <person name="Mao L."/>
            <person name="Luo Y."/>
            <person name="Wei X."/>
            <person name="Zhou P."/>
        </authorList>
    </citation>
    <scope>NUCLEOTIDE SEQUENCE [LARGE SCALE GENOMIC DNA]</scope>
    <source>
        <strain evidence="1 2">JSD-1</strain>
    </source>
</reference>
<evidence type="ECO:0000313" key="1">
    <source>
        <dbReference type="EMBL" id="KEG39204.1"/>
    </source>
</evidence>
<proteinExistence type="predicted"/>
<keyword evidence="2" id="KW-1185">Reference proteome</keyword>
<dbReference type="InterPro" id="IPR025859">
    <property type="entry name" value="AurF/CmlI"/>
</dbReference>
<dbReference type="InterPro" id="IPR009078">
    <property type="entry name" value="Ferritin-like_SF"/>
</dbReference>
<dbReference type="Gene3D" id="1.10.620.20">
    <property type="entry name" value="Ribonucleotide Reductase, subunit A"/>
    <property type="match status" value="1"/>
</dbReference>
<gene>
    <name evidence="1" type="ORF">DJ64_16610</name>
</gene>
<dbReference type="RefSeq" id="WP_037642382.1">
    <property type="nucleotide sequence ID" value="NZ_KL503830.1"/>
</dbReference>
<dbReference type="Pfam" id="PF11583">
    <property type="entry name" value="AurF"/>
    <property type="match status" value="1"/>
</dbReference>
<evidence type="ECO:0000313" key="2">
    <source>
        <dbReference type="Proteomes" id="UP000027632"/>
    </source>
</evidence>
<organism evidence="1 2">
    <name type="scientific">Streptomyces griseorubens</name>
    <dbReference type="NCBI Taxonomy" id="66897"/>
    <lineage>
        <taxon>Bacteria</taxon>
        <taxon>Bacillati</taxon>
        <taxon>Actinomycetota</taxon>
        <taxon>Actinomycetes</taxon>
        <taxon>Kitasatosporales</taxon>
        <taxon>Streptomycetaceae</taxon>
        <taxon>Streptomyces</taxon>
        <taxon>Streptomyces althioticus group</taxon>
    </lineage>
</organism>
<comment type="caution">
    <text evidence="1">The sequence shown here is derived from an EMBL/GenBank/DDBJ whole genome shotgun (WGS) entry which is preliminary data.</text>
</comment>
<dbReference type="EMBL" id="JJMG01000198">
    <property type="protein sequence ID" value="KEG39204.1"/>
    <property type="molecule type" value="Genomic_DNA"/>
</dbReference>
<evidence type="ECO:0008006" key="3">
    <source>
        <dbReference type="Google" id="ProtNLM"/>
    </source>
</evidence>
<dbReference type="Proteomes" id="UP000027632">
    <property type="component" value="Unassembled WGS sequence"/>
</dbReference>